<dbReference type="EMBL" id="RSCM01000009">
    <property type="protein sequence ID" value="RUS95833.1"/>
    <property type="molecule type" value="Genomic_DNA"/>
</dbReference>
<evidence type="ECO:0000313" key="1">
    <source>
        <dbReference type="EMBL" id="RUS95833.1"/>
    </source>
</evidence>
<evidence type="ECO:0000313" key="2">
    <source>
        <dbReference type="Proteomes" id="UP000276103"/>
    </source>
</evidence>
<dbReference type="Proteomes" id="UP000276103">
    <property type="component" value="Unassembled WGS sequence"/>
</dbReference>
<accession>A0A433UPS1</accession>
<dbReference type="RefSeq" id="WP_127054899.1">
    <property type="nucleotide sequence ID" value="NZ_RSCM01000009.1"/>
</dbReference>
<sequence>MLRRGPTIPELRWKDTPDFVEVAKSWSNDAITILLKFVWEGYDLLASEILSQINCDEAEEQLETTITQSLERKIRRKMTRDEPFDVQHEAYEYESRQSAQAQSPHYDIAFYLISNERIMWPLEAKVLKTDGAVGDYIKEINDNFITCRYAPFSSQGGMLGYLFSGDPNTAFTNIETKVPCKLNDHPDFPTRDHKTSDHQRVVPSGKSYPVNFRCHHLLFKIIATDTNNISSIE</sequence>
<reference evidence="1 2" key="1">
    <citation type="journal article" date="2019" name="Genome Biol. Evol.">
        <title>Day and night: Metabolic profiles and evolutionary relationships of six axenic non-marine cyanobacteria.</title>
        <authorList>
            <person name="Will S.E."/>
            <person name="Henke P."/>
            <person name="Boedeker C."/>
            <person name="Huang S."/>
            <person name="Brinkmann H."/>
            <person name="Rohde M."/>
            <person name="Jarek M."/>
            <person name="Friedl T."/>
            <person name="Seufert S."/>
            <person name="Schumacher M."/>
            <person name="Overmann J."/>
            <person name="Neumann-Schaal M."/>
            <person name="Petersen J."/>
        </authorList>
    </citation>
    <scope>NUCLEOTIDE SEQUENCE [LARGE SCALE GENOMIC DNA]</scope>
    <source>
        <strain evidence="1 2">SAG 1403-4b</strain>
    </source>
</reference>
<organism evidence="1 2">
    <name type="scientific">Trichormus variabilis SAG 1403-4b</name>
    <dbReference type="NCBI Taxonomy" id="447716"/>
    <lineage>
        <taxon>Bacteria</taxon>
        <taxon>Bacillati</taxon>
        <taxon>Cyanobacteriota</taxon>
        <taxon>Cyanophyceae</taxon>
        <taxon>Nostocales</taxon>
        <taxon>Nostocaceae</taxon>
        <taxon>Trichormus</taxon>
    </lineage>
</organism>
<dbReference type="OrthoDB" id="8446452at2"/>
<gene>
    <name evidence="1" type="ORF">DSM107003_30090</name>
</gene>
<proteinExistence type="predicted"/>
<keyword evidence="2" id="KW-1185">Reference proteome</keyword>
<dbReference type="AlphaFoldDB" id="A0A433UPS1"/>
<name>A0A433UPS1_ANAVA</name>
<comment type="caution">
    <text evidence="1">The sequence shown here is derived from an EMBL/GenBank/DDBJ whole genome shotgun (WGS) entry which is preliminary data.</text>
</comment>
<protein>
    <submittedName>
        <fullName evidence="1">Uncharacterized protein</fullName>
    </submittedName>
</protein>